<organism evidence="8 9">
    <name type="scientific">Crassostrea virginica</name>
    <name type="common">Eastern oyster</name>
    <dbReference type="NCBI Taxonomy" id="6565"/>
    <lineage>
        <taxon>Eukaryota</taxon>
        <taxon>Metazoa</taxon>
        <taxon>Spiralia</taxon>
        <taxon>Lophotrochozoa</taxon>
        <taxon>Mollusca</taxon>
        <taxon>Bivalvia</taxon>
        <taxon>Autobranchia</taxon>
        <taxon>Pteriomorphia</taxon>
        <taxon>Ostreida</taxon>
        <taxon>Ostreoidea</taxon>
        <taxon>Ostreidae</taxon>
        <taxon>Crassostrea</taxon>
    </lineage>
</organism>
<reference evidence="9" key="1">
    <citation type="submission" date="2025-08" db="UniProtKB">
        <authorList>
            <consortium name="RefSeq"/>
        </authorList>
    </citation>
    <scope>IDENTIFICATION</scope>
    <source>
        <tissue evidence="9">Whole sample</tissue>
    </source>
</reference>
<name>A0A8B8EZH3_CRAVI</name>
<keyword evidence="6 7" id="KW-0472">Membrane</keyword>
<dbReference type="GO" id="GO:1902742">
    <property type="term" value="P:apoptotic process involved in development"/>
    <property type="evidence" value="ECO:0007669"/>
    <property type="project" value="TreeGrafter"/>
</dbReference>
<evidence type="ECO:0000256" key="2">
    <source>
        <dbReference type="ARBA" id="ARBA00008789"/>
    </source>
</evidence>
<dbReference type="GeneID" id="111138011"/>
<dbReference type="OrthoDB" id="6124149at2759"/>
<keyword evidence="8" id="KW-1185">Reference proteome</keyword>
<keyword evidence="3" id="KW-1003">Cell membrane</keyword>
<feature type="transmembrane region" description="Helical" evidence="7">
    <location>
        <begin position="405"/>
        <end position="425"/>
    </location>
</feature>
<dbReference type="KEGG" id="cvn:111138011"/>
<evidence type="ECO:0000256" key="4">
    <source>
        <dbReference type="ARBA" id="ARBA00022692"/>
    </source>
</evidence>
<dbReference type="GO" id="GO:0070782">
    <property type="term" value="P:phosphatidylserine exposure on apoptotic cell surface"/>
    <property type="evidence" value="ECO:0007669"/>
    <property type="project" value="TreeGrafter"/>
</dbReference>
<dbReference type="InterPro" id="IPR050895">
    <property type="entry name" value="XK-related_scramblase"/>
</dbReference>
<keyword evidence="5 7" id="KW-1133">Transmembrane helix</keyword>
<gene>
    <name evidence="9" type="primary">LOC111138011</name>
</gene>
<evidence type="ECO:0000256" key="5">
    <source>
        <dbReference type="ARBA" id="ARBA00022989"/>
    </source>
</evidence>
<evidence type="ECO:0000313" key="8">
    <source>
        <dbReference type="Proteomes" id="UP000694844"/>
    </source>
</evidence>
<feature type="transmembrane region" description="Helical" evidence="7">
    <location>
        <begin position="346"/>
        <end position="365"/>
    </location>
</feature>
<accession>A0A8B8EZH3</accession>
<feature type="transmembrane region" description="Helical" evidence="7">
    <location>
        <begin position="128"/>
        <end position="147"/>
    </location>
</feature>
<protein>
    <recommendedName>
        <fullName evidence="7">XK-related protein</fullName>
    </recommendedName>
</protein>
<dbReference type="PANTHER" id="PTHR16024:SF6">
    <property type="entry name" value="XK-RELATED PROTEIN"/>
    <property type="match status" value="1"/>
</dbReference>
<proteinExistence type="inferred from homology"/>
<evidence type="ECO:0000256" key="1">
    <source>
        <dbReference type="ARBA" id="ARBA00004651"/>
    </source>
</evidence>
<feature type="transmembrane region" description="Helical" evidence="7">
    <location>
        <begin position="85"/>
        <end position="108"/>
    </location>
</feature>
<dbReference type="GO" id="GO:0005886">
    <property type="term" value="C:plasma membrane"/>
    <property type="evidence" value="ECO:0007669"/>
    <property type="project" value="UniProtKB-SubCell"/>
</dbReference>
<comment type="similarity">
    <text evidence="2 7">Belongs to the XK family.</text>
</comment>
<comment type="subcellular location">
    <subcellularLocation>
        <location evidence="1">Cell membrane</location>
        <topology evidence="1">Multi-pass membrane protein</topology>
    </subcellularLocation>
    <subcellularLocation>
        <location evidence="7">Membrane</location>
        <topology evidence="7">Multi-pass membrane protein</topology>
    </subcellularLocation>
</comment>
<evidence type="ECO:0000256" key="6">
    <source>
        <dbReference type="ARBA" id="ARBA00023136"/>
    </source>
</evidence>
<keyword evidence="4 7" id="KW-0812">Transmembrane</keyword>
<evidence type="ECO:0000313" key="9">
    <source>
        <dbReference type="RefSeq" id="XP_022345465.1"/>
    </source>
</evidence>
<dbReference type="RefSeq" id="XP_022345465.1">
    <property type="nucleotide sequence ID" value="XM_022489757.1"/>
</dbReference>
<dbReference type="InterPro" id="IPR018629">
    <property type="entry name" value="XK-rel"/>
</dbReference>
<feature type="transmembrane region" description="Helical" evidence="7">
    <location>
        <begin position="302"/>
        <end position="326"/>
    </location>
</feature>
<evidence type="ECO:0000256" key="7">
    <source>
        <dbReference type="RuleBase" id="RU910716"/>
    </source>
</evidence>
<sequence length="435" mass="50029">MNIEIRKSKVILTRRLAHDENETILETLSHWANGHTEDCGTSSKLITDENETRLQNFSNGANGHTKERDIKECIESKADKPSHQFYPFSAIDFISINLSLVFFCLDFLTDMLLAKDYYDEGMIFECALTSSLVAASFLVTGILSSFWHTQEKSHRNLCLVFLTFPFATIERNITYAYHGCRSKQKGSNAYYHYIEMILTDLDASFLRMFDAFVESAPQLVLQIYLILKEQENMESCGEDIEVHSHILRLITVLSSWVSVSWSVTSYYRALCVSNAMHTAQQRTLLAAVGYFMWRVFEIGTRVVALVLIILMNPIIFLLTVVFHYIAVVTWSFATKVKPYKKLHENIAFVLFIGFVQVFSFMNTIFGKSRYHALLYYTFFYIENIVILILWIVLKKESFCPWIYHGAVGIVASGIVMNLVFIACFYKVCHPKTGII</sequence>
<evidence type="ECO:0000256" key="3">
    <source>
        <dbReference type="ARBA" id="ARBA00022475"/>
    </source>
</evidence>
<feature type="transmembrane region" description="Helical" evidence="7">
    <location>
        <begin position="372"/>
        <end position="393"/>
    </location>
</feature>
<dbReference type="GO" id="GO:0043652">
    <property type="term" value="P:engulfment of apoptotic cell"/>
    <property type="evidence" value="ECO:0007669"/>
    <property type="project" value="TreeGrafter"/>
</dbReference>
<dbReference type="PANTHER" id="PTHR16024">
    <property type="entry name" value="XK-RELATED PROTEIN"/>
    <property type="match status" value="1"/>
</dbReference>
<dbReference type="Pfam" id="PF09815">
    <property type="entry name" value="XK-related"/>
    <property type="match status" value="1"/>
</dbReference>
<dbReference type="AlphaFoldDB" id="A0A8B8EZH3"/>
<dbReference type="Proteomes" id="UP000694844">
    <property type="component" value="Chromosome 5"/>
</dbReference>